<dbReference type="Proteomes" id="UP000697107">
    <property type="component" value="Unassembled WGS sequence"/>
</dbReference>
<dbReference type="Proteomes" id="UP000760860">
    <property type="component" value="Unassembled WGS sequence"/>
</dbReference>
<sequence>MVRVVHTGATRLGLDRSPEEVRGSPRGCVQKMFLDGGFKLDNRTEDYKDQVLDAGSRAQDAVLAFLKASGTNAKGSGSVLRALRPLHKTGVLDGRIIAYKRLLAIGSTSDPAPVDTHDTLAVVGHV</sequence>
<dbReference type="EMBL" id="RCMG01000056">
    <property type="protein sequence ID" value="KAG2865514.1"/>
    <property type="molecule type" value="Genomic_DNA"/>
</dbReference>
<proteinExistence type="predicted"/>
<protein>
    <submittedName>
        <fullName evidence="2">Uncharacterized protein</fullName>
    </submittedName>
</protein>
<dbReference type="Proteomes" id="UP000736787">
    <property type="component" value="Unassembled WGS sequence"/>
</dbReference>
<evidence type="ECO:0000313" key="6">
    <source>
        <dbReference type="Proteomes" id="UP000774804"/>
    </source>
</evidence>
<comment type="caution">
    <text evidence="2">The sequence shown here is derived from an EMBL/GenBank/DDBJ whole genome shotgun (WGS) entry which is preliminary data.</text>
</comment>
<gene>
    <name evidence="1" type="ORF">PC113_g3613</name>
    <name evidence="2" type="ORF">PC115_g15838</name>
    <name evidence="3" type="ORF">PC117_g9396</name>
    <name evidence="4" type="ORF">PC118_g16294</name>
    <name evidence="5" type="ORF">PC129_g7428</name>
</gene>
<organism evidence="2 6">
    <name type="scientific">Phytophthora cactorum</name>
    <dbReference type="NCBI Taxonomy" id="29920"/>
    <lineage>
        <taxon>Eukaryota</taxon>
        <taxon>Sar</taxon>
        <taxon>Stramenopiles</taxon>
        <taxon>Oomycota</taxon>
        <taxon>Peronosporomycetes</taxon>
        <taxon>Peronosporales</taxon>
        <taxon>Peronosporaceae</taxon>
        <taxon>Phytophthora</taxon>
    </lineage>
</organism>
<evidence type="ECO:0000313" key="1">
    <source>
        <dbReference type="EMBL" id="KAG2865514.1"/>
    </source>
</evidence>
<accession>A0A8T1BEY0</accession>
<dbReference type="Proteomes" id="UP000774804">
    <property type="component" value="Unassembled WGS sequence"/>
</dbReference>
<dbReference type="Proteomes" id="UP000735874">
    <property type="component" value="Unassembled WGS sequence"/>
</dbReference>
<evidence type="ECO:0000313" key="5">
    <source>
        <dbReference type="EMBL" id="KAG3221821.1"/>
    </source>
</evidence>
<name>A0A8T1BEY0_9STRA</name>
<evidence type="ECO:0000313" key="4">
    <source>
        <dbReference type="EMBL" id="KAG2971419.1"/>
    </source>
</evidence>
<dbReference type="EMBL" id="RCMK01000214">
    <property type="protein sequence ID" value="KAG2943642.1"/>
    <property type="molecule type" value="Genomic_DNA"/>
</dbReference>
<dbReference type="EMBL" id="RCMI01000662">
    <property type="protein sequence ID" value="KAG2901560.1"/>
    <property type="molecule type" value="Genomic_DNA"/>
</dbReference>
<dbReference type="EMBL" id="RCMV01000204">
    <property type="protein sequence ID" value="KAG3221821.1"/>
    <property type="molecule type" value="Genomic_DNA"/>
</dbReference>
<evidence type="ECO:0000313" key="3">
    <source>
        <dbReference type="EMBL" id="KAG2943642.1"/>
    </source>
</evidence>
<dbReference type="EMBL" id="RCML01000670">
    <property type="protein sequence ID" value="KAG2971419.1"/>
    <property type="molecule type" value="Genomic_DNA"/>
</dbReference>
<reference evidence="2" key="1">
    <citation type="submission" date="2018-10" db="EMBL/GenBank/DDBJ databases">
        <title>Effector identification in a new, highly contiguous assembly of the strawberry crown rot pathogen Phytophthora cactorum.</title>
        <authorList>
            <person name="Armitage A.D."/>
            <person name="Nellist C.F."/>
            <person name="Bates H."/>
            <person name="Vickerstaff R.J."/>
            <person name="Harrison R.J."/>
        </authorList>
    </citation>
    <scope>NUCLEOTIDE SEQUENCE</scope>
    <source>
        <strain evidence="1">15-7</strain>
        <strain evidence="2">4032</strain>
        <strain evidence="3">4040</strain>
        <strain evidence="4">P415</strain>
        <strain evidence="5">P421</strain>
    </source>
</reference>
<dbReference type="AlphaFoldDB" id="A0A8T1BEY0"/>
<evidence type="ECO:0000313" key="2">
    <source>
        <dbReference type="EMBL" id="KAG2901560.1"/>
    </source>
</evidence>
<dbReference type="VEuPathDB" id="FungiDB:PC110_g23835"/>